<evidence type="ECO:0000256" key="9">
    <source>
        <dbReference type="HAMAP-Rule" id="MF_01463"/>
    </source>
</evidence>
<keyword evidence="6 9" id="KW-1133">Transmembrane helix</keyword>
<dbReference type="GO" id="GO:0005886">
    <property type="term" value="C:plasma membrane"/>
    <property type="evidence" value="ECO:0007669"/>
    <property type="project" value="UniProtKB-SubCell"/>
</dbReference>
<dbReference type="GO" id="GO:0065002">
    <property type="term" value="P:intracellular protein transmembrane transport"/>
    <property type="evidence" value="ECO:0007669"/>
    <property type="project" value="UniProtKB-UniRule"/>
</dbReference>
<dbReference type="EMBL" id="LCRX01000014">
    <property type="protein sequence ID" value="KKW41688.1"/>
    <property type="molecule type" value="Genomic_DNA"/>
</dbReference>
<keyword evidence="10" id="KW-0413">Isomerase</keyword>
<comment type="caution">
    <text evidence="9">Lacks conserved residue(s) required for the propagation of feature annotation.</text>
</comment>
<dbReference type="PANTHER" id="PTHR30081">
    <property type="entry name" value="PROTEIN-EXPORT MEMBRANE PROTEIN SEC"/>
    <property type="match status" value="1"/>
</dbReference>
<comment type="subunit">
    <text evidence="9">Forms a complex with SecF. Part of the essential Sec protein translocation apparatus which comprises SecA, SecYEG and auxiliary proteins SecDF. Other proteins may also be involved.</text>
</comment>
<dbReference type="PROSITE" id="PS01096">
    <property type="entry name" value="PPIC_PPIASE_1"/>
    <property type="match status" value="1"/>
</dbReference>
<keyword evidence="8 9" id="KW-0472">Membrane</keyword>
<comment type="subcellular location">
    <subcellularLocation>
        <location evidence="1 9">Cell membrane</location>
        <topology evidence="1 9">Multi-pass membrane protein</topology>
    </subcellularLocation>
</comment>
<dbReference type="SUPFAM" id="SSF54534">
    <property type="entry name" value="FKBP-like"/>
    <property type="match status" value="2"/>
</dbReference>
<keyword evidence="7 9" id="KW-0811">Translocation</keyword>
<evidence type="ECO:0000256" key="4">
    <source>
        <dbReference type="ARBA" id="ARBA00022692"/>
    </source>
</evidence>
<dbReference type="PROSITE" id="PS50198">
    <property type="entry name" value="PPIC_PPIASE_2"/>
    <property type="match status" value="2"/>
</dbReference>
<comment type="similarity">
    <text evidence="9">Belongs to the SecD/SecF family. SecD subfamily.</text>
</comment>
<evidence type="ECO:0000313" key="13">
    <source>
        <dbReference type="Proteomes" id="UP000033870"/>
    </source>
</evidence>
<dbReference type="InterPro" id="IPR048634">
    <property type="entry name" value="SecD_SecF_C"/>
</dbReference>
<evidence type="ECO:0000259" key="11">
    <source>
        <dbReference type="PROSITE" id="PS50198"/>
    </source>
</evidence>
<evidence type="ECO:0000313" key="12">
    <source>
        <dbReference type="EMBL" id="KKW41688.1"/>
    </source>
</evidence>
<evidence type="ECO:0000256" key="2">
    <source>
        <dbReference type="ARBA" id="ARBA00022448"/>
    </source>
</evidence>
<dbReference type="InterPro" id="IPR022813">
    <property type="entry name" value="SecD/SecF_arch_bac"/>
</dbReference>
<dbReference type="InterPro" id="IPR005791">
    <property type="entry name" value="SecD"/>
</dbReference>
<organism evidence="12 13">
    <name type="scientific">Candidatus Magasanikbacteria bacterium GW2011_GWA2_56_11</name>
    <dbReference type="NCBI Taxonomy" id="1619044"/>
    <lineage>
        <taxon>Bacteria</taxon>
        <taxon>Candidatus Magasanikiibacteriota</taxon>
    </lineage>
</organism>
<dbReference type="InterPro" id="IPR048631">
    <property type="entry name" value="SecD_1st"/>
</dbReference>
<dbReference type="GO" id="GO:0043952">
    <property type="term" value="P:protein transport by the Sec complex"/>
    <property type="evidence" value="ECO:0007669"/>
    <property type="project" value="UniProtKB-UniRule"/>
</dbReference>
<keyword evidence="10" id="KW-0697">Rotamase</keyword>
<protein>
    <recommendedName>
        <fullName evidence="9">Protein translocase subunit SecD</fullName>
    </recommendedName>
</protein>
<dbReference type="PANTHER" id="PTHR30081:SF1">
    <property type="entry name" value="PROTEIN TRANSLOCASE SUBUNIT SECD"/>
    <property type="match status" value="1"/>
</dbReference>
<dbReference type="SUPFAM" id="SSF82866">
    <property type="entry name" value="Multidrug efflux transporter AcrB transmembrane domain"/>
    <property type="match status" value="1"/>
</dbReference>
<keyword evidence="4 9" id="KW-0812">Transmembrane</keyword>
<feature type="transmembrane region" description="Helical" evidence="9">
    <location>
        <begin position="555"/>
        <end position="580"/>
    </location>
</feature>
<name>A0A0G1YDY6_9BACT</name>
<evidence type="ECO:0000256" key="10">
    <source>
        <dbReference type="PROSITE-ProRule" id="PRU00278"/>
    </source>
</evidence>
<proteinExistence type="inferred from homology"/>
<dbReference type="AlphaFoldDB" id="A0A0G1YDY6"/>
<keyword evidence="3 9" id="KW-1003">Cell membrane</keyword>
<dbReference type="NCBIfam" id="TIGR00916">
    <property type="entry name" value="2A0604s01"/>
    <property type="match status" value="1"/>
</dbReference>
<dbReference type="Proteomes" id="UP000033870">
    <property type="component" value="Unassembled WGS sequence"/>
</dbReference>
<sequence>MCAENSAGEFSEYSLDLQGGVQLIYEADVRDIPAADQAASVEGVRDVVERRVSGMGVGEPTVQTSQVGESYRLNVELPGVTDIGQAIKMIGETPILEFKEENREPPRDLTAEEKADLDKFNQEAKKRAEEILARAKKGEDFAALSREFSAHEESKNNGGYIGFVGPLSLEPELYDVAAKTPPQGVAKSLVETSRGYDILKRGGERDGEPQAKARHILICYLGSRNCSGEQQYTKEEARQKAADLYNQANAANFAELAEKNSTDSGSKSQGGDLGWLSRGQLSSAFADALFSAKKGEIIGPVETEFGWHVIFKEDERISREYEVSRILVRTKTAEDYVPSASEWKTTGLSGKQLERAEVVSDPQTGAVQVSLKFNGEGADLFKDLTERNIGAPIAIFLDGEAISIPTVNTVIADGNAVISGNFTITEARLLAQRLNAGALPVPVELISQQAIGATLGAESLATSLKAGVIGALLIMIFMILIYRLPGLISVVSLCLYIAFTLAIFKLIGVTITLAGIAGFLMSLGVAVDANVLIFERLKEELRHGKSLRTAIEEGFLRAWTSIRDGNASTLITCAILIWFGTSFVKGFAITLAIGILVSLFTAITVTRVILRFVSAWFADYSGGWLFLGGKRDRS</sequence>
<dbReference type="Gene3D" id="3.10.50.40">
    <property type="match status" value="2"/>
</dbReference>
<dbReference type="InterPro" id="IPR046357">
    <property type="entry name" value="PPIase_dom_sf"/>
</dbReference>
<comment type="function">
    <text evidence="9">Part of the Sec protein translocase complex. Interacts with the SecYEG preprotein conducting channel. SecDF uses the proton motive force (PMF) to complete protein translocation after the ATP-dependent function of SecA.</text>
</comment>
<evidence type="ECO:0000256" key="1">
    <source>
        <dbReference type="ARBA" id="ARBA00004651"/>
    </source>
</evidence>
<dbReference type="FunFam" id="1.20.1640.10:FF:000004">
    <property type="entry name" value="Protein translocase subunit SecD"/>
    <property type="match status" value="1"/>
</dbReference>
<keyword evidence="2 9" id="KW-0813">Transport</keyword>
<dbReference type="Gene3D" id="1.20.1640.10">
    <property type="entry name" value="Multidrug efflux transporter AcrB transmembrane domain"/>
    <property type="match status" value="1"/>
</dbReference>
<dbReference type="Gene3D" id="3.30.1360.200">
    <property type="match status" value="1"/>
</dbReference>
<dbReference type="PATRIC" id="fig|1619044.3.peg.1017"/>
<dbReference type="NCBIfam" id="TIGR01129">
    <property type="entry name" value="secD"/>
    <property type="match status" value="1"/>
</dbReference>
<dbReference type="STRING" id="1619044.UY92_C0014G0013"/>
<reference evidence="12 13" key="1">
    <citation type="journal article" date="2015" name="Nature">
        <title>rRNA introns, odd ribosomes, and small enigmatic genomes across a large radiation of phyla.</title>
        <authorList>
            <person name="Brown C.T."/>
            <person name="Hug L.A."/>
            <person name="Thomas B.C."/>
            <person name="Sharon I."/>
            <person name="Castelle C.J."/>
            <person name="Singh A."/>
            <person name="Wilkins M.J."/>
            <person name="Williams K.H."/>
            <person name="Banfield J.F."/>
        </authorList>
    </citation>
    <scope>NUCLEOTIDE SEQUENCE [LARGE SCALE GENOMIC DNA]</scope>
</reference>
<dbReference type="Pfam" id="PF13616">
    <property type="entry name" value="Rotamase_3"/>
    <property type="match status" value="1"/>
</dbReference>
<evidence type="ECO:0000256" key="5">
    <source>
        <dbReference type="ARBA" id="ARBA00022927"/>
    </source>
</evidence>
<dbReference type="GO" id="GO:0003755">
    <property type="term" value="F:peptidyl-prolyl cis-trans isomerase activity"/>
    <property type="evidence" value="ECO:0007669"/>
    <property type="project" value="UniProtKB-KW"/>
</dbReference>
<evidence type="ECO:0000256" key="3">
    <source>
        <dbReference type="ARBA" id="ARBA00022475"/>
    </source>
</evidence>
<dbReference type="Pfam" id="PF22599">
    <property type="entry name" value="SecDF_P1_head"/>
    <property type="match status" value="1"/>
</dbReference>
<comment type="caution">
    <text evidence="12">The sequence shown here is derived from an EMBL/GenBank/DDBJ whole genome shotgun (WGS) entry which is preliminary data.</text>
</comment>
<dbReference type="HAMAP" id="MF_01463_B">
    <property type="entry name" value="SecD_B"/>
    <property type="match status" value="1"/>
</dbReference>
<dbReference type="GO" id="GO:0006605">
    <property type="term" value="P:protein targeting"/>
    <property type="evidence" value="ECO:0007669"/>
    <property type="project" value="UniProtKB-UniRule"/>
</dbReference>
<dbReference type="InterPro" id="IPR054384">
    <property type="entry name" value="SecDF_P1_head"/>
</dbReference>
<feature type="transmembrane region" description="Helical" evidence="9">
    <location>
        <begin position="513"/>
        <end position="534"/>
    </location>
</feature>
<accession>A0A0G1YDY6</accession>
<dbReference type="GO" id="GO:0015450">
    <property type="term" value="F:protein-transporting ATPase activity"/>
    <property type="evidence" value="ECO:0007669"/>
    <property type="project" value="InterPro"/>
</dbReference>
<dbReference type="InterPro" id="IPR055344">
    <property type="entry name" value="SecD_SecF_C_bact"/>
</dbReference>
<evidence type="ECO:0000256" key="7">
    <source>
        <dbReference type="ARBA" id="ARBA00023010"/>
    </source>
</evidence>
<dbReference type="InterPro" id="IPR000297">
    <property type="entry name" value="PPIase_PpiC"/>
</dbReference>
<feature type="transmembrane region" description="Helical" evidence="9">
    <location>
        <begin position="586"/>
        <end position="610"/>
    </location>
</feature>
<feature type="domain" description="PpiC" evidence="11">
    <location>
        <begin position="208"/>
        <end position="314"/>
    </location>
</feature>
<dbReference type="Pfam" id="PF21760">
    <property type="entry name" value="SecD_1st"/>
    <property type="match status" value="1"/>
</dbReference>
<feature type="domain" description="PpiC" evidence="11">
    <location>
        <begin position="101"/>
        <end position="203"/>
    </location>
</feature>
<dbReference type="Gene3D" id="3.30.70.3400">
    <property type="match status" value="1"/>
</dbReference>
<keyword evidence="5 9" id="KW-0653">Protein transport</keyword>
<gene>
    <name evidence="9" type="primary">secD</name>
    <name evidence="12" type="ORF">UY92_C0014G0013</name>
</gene>
<dbReference type="Pfam" id="PF02355">
    <property type="entry name" value="SecD_SecF_C"/>
    <property type="match status" value="1"/>
</dbReference>
<evidence type="ECO:0000256" key="8">
    <source>
        <dbReference type="ARBA" id="ARBA00023136"/>
    </source>
</evidence>
<feature type="transmembrane region" description="Helical" evidence="9">
    <location>
        <begin position="487"/>
        <end position="507"/>
    </location>
</feature>
<dbReference type="InterPro" id="IPR023058">
    <property type="entry name" value="PPIase_PpiC_CS"/>
</dbReference>
<evidence type="ECO:0000256" key="6">
    <source>
        <dbReference type="ARBA" id="ARBA00022989"/>
    </source>
</evidence>
<feature type="transmembrane region" description="Helical" evidence="9">
    <location>
        <begin position="464"/>
        <end position="482"/>
    </location>
</feature>